<name>A0AA88I3I7_ARTSF</name>
<comment type="caution">
    <text evidence="3">The sequence shown here is derived from an EMBL/GenBank/DDBJ whole genome shotgun (WGS) entry which is preliminary data.</text>
</comment>
<gene>
    <name evidence="3" type="ORF">QYM36_005086</name>
</gene>
<dbReference type="EMBL" id="JAVRJZ010000008">
    <property type="protein sequence ID" value="KAK2719484.1"/>
    <property type="molecule type" value="Genomic_DNA"/>
</dbReference>
<keyword evidence="4" id="KW-1185">Reference proteome</keyword>
<evidence type="ECO:0000313" key="3">
    <source>
        <dbReference type="EMBL" id="KAK2719484.1"/>
    </source>
</evidence>
<dbReference type="GO" id="GO:0005938">
    <property type="term" value="C:cell cortex"/>
    <property type="evidence" value="ECO:0007669"/>
    <property type="project" value="TreeGrafter"/>
</dbReference>
<reference evidence="3" key="1">
    <citation type="submission" date="2023-07" db="EMBL/GenBank/DDBJ databases">
        <title>Chromosome-level genome assembly of Artemia franciscana.</title>
        <authorList>
            <person name="Jo E."/>
        </authorList>
    </citation>
    <scope>NUCLEOTIDE SEQUENCE</scope>
    <source>
        <tissue evidence="3">Whole body</tissue>
    </source>
</reference>
<dbReference type="Pfam" id="PF14222">
    <property type="entry name" value="MOR2-PAG1_N"/>
    <property type="match status" value="1"/>
</dbReference>
<dbReference type="GO" id="GO:0000902">
    <property type="term" value="P:cell morphogenesis"/>
    <property type="evidence" value="ECO:0007669"/>
    <property type="project" value="InterPro"/>
</dbReference>
<feature type="non-terminal residue" evidence="3">
    <location>
        <position position="517"/>
    </location>
</feature>
<dbReference type="GO" id="GO:0030427">
    <property type="term" value="C:site of polarized growth"/>
    <property type="evidence" value="ECO:0007669"/>
    <property type="project" value="TreeGrafter"/>
</dbReference>
<dbReference type="AlphaFoldDB" id="A0AA88I3I7"/>
<organism evidence="3 4">
    <name type="scientific">Artemia franciscana</name>
    <name type="common">Brine shrimp</name>
    <name type="synonym">Artemia sanfranciscana</name>
    <dbReference type="NCBI Taxonomy" id="6661"/>
    <lineage>
        <taxon>Eukaryota</taxon>
        <taxon>Metazoa</taxon>
        <taxon>Ecdysozoa</taxon>
        <taxon>Arthropoda</taxon>
        <taxon>Crustacea</taxon>
        <taxon>Branchiopoda</taxon>
        <taxon>Anostraca</taxon>
        <taxon>Artemiidae</taxon>
        <taxon>Artemia</taxon>
    </lineage>
</organism>
<feature type="domain" description="Cell morphogenesis protein N-terminal" evidence="2">
    <location>
        <begin position="276"/>
        <end position="510"/>
    </location>
</feature>
<dbReference type="InterPro" id="IPR025614">
    <property type="entry name" value="Cell_morpho_N"/>
</dbReference>
<feature type="region of interest" description="Disordered" evidence="1">
    <location>
        <begin position="1"/>
        <end position="26"/>
    </location>
</feature>
<proteinExistence type="predicted"/>
<dbReference type="Proteomes" id="UP001187531">
    <property type="component" value="Unassembled WGS sequence"/>
</dbReference>
<evidence type="ECO:0000256" key="1">
    <source>
        <dbReference type="SAM" id="MobiDB-lite"/>
    </source>
</evidence>
<feature type="compositionally biased region" description="Basic and acidic residues" evidence="1">
    <location>
        <begin position="15"/>
        <end position="24"/>
    </location>
</feature>
<dbReference type="InterPro" id="IPR039867">
    <property type="entry name" value="Furry/Tao3/Mor2"/>
</dbReference>
<dbReference type="PANTHER" id="PTHR12295">
    <property type="entry name" value="FURRY-RELATED"/>
    <property type="match status" value="1"/>
</dbReference>
<sequence>MNHLRDYSPKWIRRKGSDSSDDSRSSMPFSFPRISLSFNDLAPFSLDKSDSKPTVPKRKISLPKRSRSNSNLHMLWEYQPDGISAESDSITLSDNCELAATPVPEDGYIPVEGAVESVEEIDDVTINGQSNAEEVLTTVPSLLPWGGRKERVNFPTGITIDHELKSGEFIMRTLFAQFTVMVRKKIEGVMTEPLEKPLSKSLQLGEDPSFDQLLTAFGTVAEHCLPSLLRTLFAWYDKQLDGRVNISERMRTDSNKSKSSTVTDMPSSMEEEFIQERRDLAIEFVFCLVLIEVLKQLSVHPGHDDLIQYIENLAFKHFKYKEGLASSPNYSNHLKIADLYGEVIGVLAQSRFQSVRKRFSQELKELRLRENSQPIAQCIISLLMGMKFFRVKMVPIEEFEASFLFLQECGTYFLEVKDKDIKHSLAGLFVDILTPLAAVVKNEVNVPCLKNFVESLYPPTLELCTKNKHKMALFPLVTCLLCVSQKHFFIQNFHYFLAMVLSNLKNKDPQMARIGLG</sequence>
<dbReference type="PANTHER" id="PTHR12295:SF30">
    <property type="entry name" value="PROTEIN FURRY"/>
    <property type="match status" value="1"/>
</dbReference>
<evidence type="ECO:0000313" key="4">
    <source>
        <dbReference type="Proteomes" id="UP001187531"/>
    </source>
</evidence>
<evidence type="ECO:0000259" key="2">
    <source>
        <dbReference type="Pfam" id="PF14222"/>
    </source>
</evidence>
<dbReference type="GO" id="GO:0031175">
    <property type="term" value="P:neuron projection development"/>
    <property type="evidence" value="ECO:0007669"/>
    <property type="project" value="TreeGrafter"/>
</dbReference>
<accession>A0AA88I3I7</accession>
<protein>
    <recommendedName>
        <fullName evidence="2">Cell morphogenesis protein N-terminal domain-containing protein</fullName>
    </recommendedName>
</protein>